<organism evidence="1">
    <name type="scientific">Siphoviridae sp. ct3pR10</name>
    <dbReference type="NCBI Taxonomy" id="2826284"/>
    <lineage>
        <taxon>Viruses</taxon>
        <taxon>Duplodnaviria</taxon>
        <taxon>Heunggongvirae</taxon>
        <taxon>Uroviricota</taxon>
        <taxon>Caudoviricetes</taxon>
    </lineage>
</organism>
<proteinExistence type="predicted"/>
<protein>
    <submittedName>
        <fullName evidence="1">Uncharacterized protein</fullName>
    </submittedName>
</protein>
<name>A0A8S5LWE7_9CAUD</name>
<sequence>MEKYVDILAAIADTRAAMVDPEKSEKEFARNAVKIAYKTGTDAELAAAEAAYEAAEEKYAAECKHNEDLKIALEILKDNAANAFFVESIGTICTIWNKYAGKPHGEKTAEKIRKELFGALGVRVYIANKYDEACITCYDLGRNAPFRQLEFYASRKAGENVPALVDNKVQALNPDCFRPYCCGGYVDDVPAQVEAIRAAHEKAREAESAFSAAVSAYNSLTRGNIVRASTREGVKSWLI</sequence>
<dbReference type="EMBL" id="BK014759">
    <property type="protein sequence ID" value="DAD74373.1"/>
    <property type="molecule type" value="Genomic_DNA"/>
</dbReference>
<evidence type="ECO:0000313" key="1">
    <source>
        <dbReference type="EMBL" id="DAD74373.1"/>
    </source>
</evidence>
<reference evidence="1" key="1">
    <citation type="journal article" date="2021" name="Proc. Natl. Acad. Sci. U.S.A.">
        <title>A Catalog of Tens of Thousands of Viruses from Human Metagenomes Reveals Hidden Associations with Chronic Diseases.</title>
        <authorList>
            <person name="Tisza M.J."/>
            <person name="Buck C.B."/>
        </authorList>
    </citation>
    <scope>NUCLEOTIDE SEQUENCE</scope>
    <source>
        <strain evidence="1">Ct3pR10</strain>
    </source>
</reference>
<accession>A0A8S5LWE7</accession>